<evidence type="ECO:0000313" key="1">
    <source>
        <dbReference type="EMBL" id="KAK2169876.1"/>
    </source>
</evidence>
<dbReference type="Proteomes" id="UP001208570">
    <property type="component" value="Unassembled WGS sequence"/>
</dbReference>
<organism evidence="1 2">
    <name type="scientific">Paralvinella palmiformis</name>
    <dbReference type="NCBI Taxonomy" id="53620"/>
    <lineage>
        <taxon>Eukaryota</taxon>
        <taxon>Metazoa</taxon>
        <taxon>Spiralia</taxon>
        <taxon>Lophotrochozoa</taxon>
        <taxon>Annelida</taxon>
        <taxon>Polychaeta</taxon>
        <taxon>Sedentaria</taxon>
        <taxon>Canalipalpata</taxon>
        <taxon>Terebellida</taxon>
        <taxon>Terebelliformia</taxon>
        <taxon>Alvinellidae</taxon>
        <taxon>Paralvinella</taxon>
    </lineage>
</organism>
<comment type="caution">
    <text evidence="1">The sequence shown here is derived from an EMBL/GenBank/DDBJ whole genome shotgun (WGS) entry which is preliminary data.</text>
</comment>
<dbReference type="AlphaFoldDB" id="A0AAD9KEI1"/>
<protein>
    <submittedName>
        <fullName evidence="1">Uncharacterized protein</fullName>
    </submittedName>
</protein>
<sequence length="189" mass="21689">MVKLVKSIDKKDKQYNDLIKTVTDLVSQNAELITKLSQRKWQAFRNKSPHPRTILIWSSIVKDIDQNKLTNTVVKCLSGAKVVTLTEEAEKLPDNSFDRLVIVGGENSCSDTKDSNAVETKLNDTFPVAQFSVDGFKMYINDYTEHSGRLMMYVKDDQPQRRRDDLEDYDCESGRIKYIVTEIMTQGQK</sequence>
<proteinExistence type="predicted"/>
<evidence type="ECO:0000313" key="2">
    <source>
        <dbReference type="Proteomes" id="UP001208570"/>
    </source>
</evidence>
<keyword evidence="2" id="KW-1185">Reference proteome</keyword>
<gene>
    <name evidence="1" type="ORF">LSH36_6g05054</name>
</gene>
<dbReference type="EMBL" id="JAODUP010000006">
    <property type="protein sequence ID" value="KAK2169876.1"/>
    <property type="molecule type" value="Genomic_DNA"/>
</dbReference>
<reference evidence="1" key="1">
    <citation type="journal article" date="2023" name="Mol. Biol. Evol.">
        <title>Third-Generation Sequencing Reveals the Adaptive Role of the Epigenome in Three Deep-Sea Polychaetes.</title>
        <authorList>
            <person name="Perez M."/>
            <person name="Aroh O."/>
            <person name="Sun Y."/>
            <person name="Lan Y."/>
            <person name="Juniper S.K."/>
            <person name="Young C.R."/>
            <person name="Angers B."/>
            <person name="Qian P.Y."/>
        </authorList>
    </citation>
    <scope>NUCLEOTIDE SEQUENCE</scope>
    <source>
        <strain evidence="1">P08H-3</strain>
    </source>
</reference>
<name>A0AAD9KEI1_9ANNE</name>
<accession>A0AAD9KEI1</accession>